<reference evidence="1 2" key="1">
    <citation type="submission" date="2023-10" db="EMBL/GenBank/DDBJ databases">
        <authorList>
            <person name="Maclean D."/>
            <person name="Macfadyen A."/>
        </authorList>
    </citation>
    <scope>NUCLEOTIDE SEQUENCE [LARGE SCALE GENOMIC DNA]</scope>
</reference>
<dbReference type="Proteomes" id="UP001314263">
    <property type="component" value="Unassembled WGS sequence"/>
</dbReference>
<dbReference type="EMBL" id="CAUYUE010000005">
    <property type="protein sequence ID" value="CAK0776073.1"/>
    <property type="molecule type" value="Genomic_DNA"/>
</dbReference>
<gene>
    <name evidence="1" type="ORF">CVIRNUC_004337</name>
</gene>
<evidence type="ECO:0000313" key="2">
    <source>
        <dbReference type="Proteomes" id="UP001314263"/>
    </source>
</evidence>
<name>A0AAV1I335_9CHLO</name>
<accession>A0AAV1I335</accession>
<proteinExistence type="predicted"/>
<protein>
    <submittedName>
        <fullName evidence="1">Uncharacterized protein</fullName>
    </submittedName>
</protein>
<evidence type="ECO:0000313" key="1">
    <source>
        <dbReference type="EMBL" id="CAK0776073.1"/>
    </source>
</evidence>
<keyword evidence="2" id="KW-1185">Reference proteome</keyword>
<sequence>MGGLLSVDVCEDVRNRVAKGRARANEIRANFPRDCKRIQVADSSDRTRVYDFEQLSTKNLQVIQTEELDPEVHAKICASVQERETRRLELLDHIHETMERYCWVLDLLVNGDFCALQSIANTGVKRWDLKRQDDGGVRYTGTTCPGVYVDRLIERSQREAEGLDLRSLYDMRSPENREWQELINTFTDAMSRGIRLLGGCERTLSARNTLKIDALQHSHKRIADAELGVDVALQHFLKRIFDDAEPGQKYVRPYSVKEVEAIRMQRAVRDRTEREQERAVAEKAREEGRRVRQTAEATWNMPGAQDATVRDANHQYKKS</sequence>
<comment type="caution">
    <text evidence="1">The sequence shown here is derived from an EMBL/GenBank/DDBJ whole genome shotgun (WGS) entry which is preliminary data.</text>
</comment>
<organism evidence="1 2">
    <name type="scientific">Coccomyxa viridis</name>
    <dbReference type="NCBI Taxonomy" id="1274662"/>
    <lineage>
        <taxon>Eukaryota</taxon>
        <taxon>Viridiplantae</taxon>
        <taxon>Chlorophyta</taxon>
        <taxon>core chlorophytes</taxon>
        <taxon>Trebouxiophyceae</taxon>
        <taxon>Trebouxiophyceae incertae sedis</taxon>
        <taxon>Coccomyxaceae</taxon>
        <taxon>Coccomyxa</taxon>
    </lineage>
</organism>
<dbReference type="AlphaFoldDB" id="A0AAV1I335"/>